<gene>
    <name evidence="4" type="primary">xerD_4</name>
    <name evidence="4" type="ORF">NCTC5664_03397</name>
</gene>
<dbReference type="Pfam" id="PF02899">
    <property type="entry name" value="Phage_int_SAM_1"/>
    <property type="match status" value="1"/>
</dbReference>
<dbReference type="InterPro" id="IPR004107">
    <property type="entry name" value="Integrase_SAM-like_N"/>
</dbReference>
<evidence type="ECO:0000256" key="2">
    <source>
        <dbReference type="PROSITE-ProRule" id="PRU01248"/>
    </source>
</evidence>
<dbReference type="GO" id="GO:0003677">
    <property type="term" value="F:DNA binding"/>
    <property type="evidence" value="ECO:0007669"/>
    <property type="project" value="UniProtKB-UniRule"/>
</dbReference>
<evidence type="ECO:0000313" key="4">
    <source>
        <dbReference type="EMBL" id="SUK94579.1"/>
    </source>
</evidence>
<keyword evidence="1 2" id="KW-0238">DNA-binding</keyword>
<dbReference type="PROSITE" id="PS51900">
    <property type="entry name" value="CB"/>
    <property type="match status" value="1"/>
</dbReference>
<dbReference type="InterPro" id="IPR010998">
    <property type="entry name" value="Integrase_recombinase_N"/>
</dbReference>
<evidence type="ECO:0000313" key="5">
    <source>
        <dbReference type="Proteomes" id="UP000254502"/>
    </source>
</evidence>
<accession>A0A380E468</accession>
<dbReference type="AlphaFoldDB" id="A0A380E468"/>
<protein>
    <submittedName>
        <fullName evidence="4">Integrase/recombinase (XerD/RipX family)</fullName>
    </submittedName>
</protein>
<sequence length="124" mass="14452">METIIEEYLRFIQIEKGLSSNTIGAYRRDLKKYQDYMTEHHISHIDFIDRQLIQECLGHLIDQGQSAKSIARFISTIRSFHQFAIREKYAAKDPTVLLDSPKYDKKLPDVLNVDEVLALLETPI</sequence>
<dbReference type="EMBL" id="UHAQ01000004">
    <property type="protein sequence ID" value="SUK94579.1"/>
    <property type="molecule type" value="Genomic_DNA"/>
</dbReference>
<reference evidence="4 5" key="1">
    <citation type="submission" date="2018-06" db="EMBL/GenBank/DDBJ databases">
        <authorList>
            <consortium name="Pathogen Informatics"/>
            <person name="Doyle S."/>
        </authorList>
    </citation>
    <scope>NUCLEOTIDE SEQUENCE [LARGE SCALE GENOMIC DNA]</scope>
    <source>
        <strain evidence="4 5">NCTC5664</strain>
    </source>
</reference>
<evidence type="ECO:0000256" key="1">
    <source>
        <dbReference type="ARBA" id="ARBA00023125"/>
    </source>
</evidence>
<feature type="domain" description="Core-binding (CB)" evidence="3">
    <location>
        <begin position="1"/>
        <end position="85"/>
    </location>
</feature>
<proteinExistence type="predicted"/>
<name>A0A380E468_STAAU</name>
<dbReference type="Proteomes" id="UP000254502">
    <property type="component" value="Unassembled WGS sequence"/>
</dbReference>
<dbReference type="InterPro" id="IPR044068">
    <property type="entry name" value="CB"/>
</dbReference>
<dbReference type="SUPFAM" id="SSF47823">
    <property type="entry name" value="lambda integrase-like, N-terminal domain"/>
    <property type="match status" value="1"/>
</dbReference>
<evidence type="ECO:0000259" key="3">
    <source>
        <dbReference type="PROSITE" id="PS51900"/>
    </source>
</evidence>
<organism evidence="4 5">
    <name type="scientific">Staphylococcus aureus</name>
    <dbReference type="NCBI Taxonomy" id="1280"/>
    <lineage>
        <taxon>Bacteria</taxon>
        <taxon>Bacillati</taxon>
        <taxon>Bacillota</taxon>
        <taxon>Bacilli</taxon>
        <taxon>Bacillales</taxon>
        <taxon>Staphylococcaceae</taxon>
        <taxon>Staphylococcus</taxon>
    </lineage>
</organism>
<dbReference type="Gene3D" id="1.10.150.130">
    <property type="match status" value="1"/>
</dbReference>
<dbReference type="GO" id="GO:0015074">
    <property type="term" value="P:DNA integration"/>
    <property type="evidence" value="ECO:0007669"/>
    <property type="project" value="InterPro"/>
</dbReference>